<dbReference type="InterPro" id="IPR036565">
    <property type="entry name" value="Mur-like_cat_sf"/>
</dbReference>
<comment type="catalytic activity">
    <reaction evidence="3">
        <text>UDP-N-acetyl-alpha-D-muramoyl-L-alanyl-D-glutamate + L-lysine + ATP = UDP-N-acetyl-alpha-D-muramoyl-L-alanyl-gamma-D-glutamyl-L-lysine + ADP + phosphate + H(+)</text>
        <dbReference type="Rhea" id="RHEA:17969"/>
        <dbReference type="ChEBI" id="CHEBI:15378"/>
        <dbReference type="ChEBI" id="CHEBI:30616"/>
        <dbReference type="ChEBI" id="CHEBI:32551"/>
        <dbReference type="ChEBI" id="CHEBI:43474"/>
        <dbReference type="ChEBI" id="CHEBI:83900"/>
        <dbReference type="ChEBI" id="CHEBI:83903"/>
        <dbReference type="ChEBI" id="CHEBI:456216"/>
        <dbReference type="EC" id="6.3.2.7"/>
    </reaction>
</comment>
<evidence type="ECO:0000256" key="2">
    <source>
        <dbReference type="ARBA" id="ARBA00005898"/>
    </source>
</evidence>
<keyword evidence="3" id="KW-0963">Cytoplasm</keyword>
<evidence type="ECO:0000259" key="5">
    <source>
        <dbReference type="Pfam" id="PF02875"/>
    </source>
</evidence>
<feature type="binding site" evidence="3">
    <location>
        <begin position="113"/>
        <end position="119"/>
    </location>
    <ligand>
        <name>ATP</name>
        <dbReference type="ChEBI" id="CHEBI:30616"/>
    </ligand>
</feature>
<dbReference type="InterPro" id="IPR004101">
    <property type="entry name" value="Mur_ligase_C"/>
</dbReference>
<dbReference type="GO" id="GO:0000287">
    <property type="term" value="F:magnesium ion binding"/>
    <property type="evidence" value="ECO:0007669"/>
    <property type="project" value="UniProtKB-UniRule"/>
</dbReference>
<dbReference type="HAMAP" id="MF_00208">
    <property type="entry name" value="MurE"/>
    <property type="match status" value="1"/>
</dbReference>
<reference evidence="7 8" key="1">
    <citation type="submission" date="2016-03" db="EMBL/GenBank/DDBJ databases">
        <title>Pediococcus and Lactobacillus from brewery environment - whole genome sequencing and assembly.</title>
        <authorList>
            <person name="Behr J."/>
            <person name="Geissler A.J."/>
            <person name="Vogel R.F."/>
        </authorList>
    </citation>
    <scope>NUCLEOTIDE SEQUENCE [LARGE SCALE GENOMIC DNA]</scope>
    <source>
        <strain evidence="7 8">TMW 1.481</strain>
    </source>
</reference>
<protein>
    <recommendedName>
        <fullName evidence="3">UDP-N-acetylmuramoyl-L-alanyl-D-glutamate--L-lysine ligase</fullName>
        <ecNumber evidence="3">6.3.2.7</ecNumber>
    </recommendedName>
    <alternativeName>
        <fullName evidence="3">L-lysine-adding enzyme</fullName>
    </alternativeName>
    <alternativeName>
        <fullName evidence="3">UDP-MurNAc-L-Ala-D-Glu:L-Lys ligase</fullName>
    </alternativeName>
    <alternativeName>
        <fullName evidence="3">UDP-MurNAc-tripeptide synthetase</fullName>
    </alternativeName>
    <alternativeName>
        <fullName evidence="3">UDP-N-acetylmuramyl-tripeptide synthetase</fullName>
    </alternativeName>
</protein>
<dbReference type="EMBL" id="CP014907">
    <property type="protein sequence ID" value="ANZ59617.1"/>
    <property type="molecule type" value="Genomic_DNA"/>
</dbReference>
<feature type="binding site" evidence="3">
    <location>
        <position position="186"/>
    </location>
    <ligand>
        <name>UDP-N-acetyl-alpha-D-muramoyl-L-alanyl-D-glutamate</name>
        <dbReference type="ChEBI" id="CHEBI:83900"/>
    </ligand>
</feature>
<comment type="caution">
    <text evidence="3">Lacks conserved residue(s) required for the propagation of feature annotation.</text>
</comment>
<comment type="similarity">
    <text evidence="2 3">Belongs to the MurCDEF family. MurE subfamily.</text>
</comment>
<feature type="modified residue" description="N6-carboxylysine" evidence="3">
    <location>
        <position position="228"/>
    </location>
</feature>
<dbReference type="Pfam" id="PF08245">
    <property type="entry name" value="Mur_ligase_M"/>
    <property type="match status" value="1"/>
</dbReference>
<keyword evidence="3" id="KW-0067">ATP-binding</keyword>
<dbReference type="InterPro" id="IPR036615">
    <property type="entry name" value="Mur_ligase_C_dom_sf"/>
</dbReference>
<evidence type="ECO:0000256" key="4">
    <source>
        <dbReference type="RuleBase" id="RU004135"/>
    </source>
</evidence>
<dbReference type="GO" id="GO:0071555">
    <property type="term" value="P:cell wall organization"/>
    <property type="evidence" value="ECO:0007669"/>
    <property type="project" value="UniProtKB-KW"/>
</dbReference>
<dbReference type="PANTHER" id="PTHR23135:SF4">
    <property type="entry name" value="UDP-N-ACETYLMURAMOYL-L-ALANYL-D-GLUTAMATE--2,6-DIAMINOPIMELATE LIGASE MURE HOMOLOG, CHLOROPLASTIC"/>
    <property type="match status" value="1"/>
</dbReference>
<dbReference type="GO" id="GO:0005524">
    <property type="term" value="F:ATP binding"/>
    <property type="evidence" value="ECO:0007669"/>
    <property type="project" value="UniProtKB-UniRule"/>
</dbReference>
<feature type="binding site" evidence="3">
    <location>
        <position position="194"/>
    </location>
    <ligand>
        <name>UDP-N-acetyl-alpha-D-muramoyl-L-alanyl-D-glutamate</name>
        <dbReference type="ChEBI" id="CHEBI:83900"/>
    </ligand>
</feature>
<dbReference type="SUPFAM" id="SSF53244">
    <property type="entry name" value="MurD-like peptide ligases, peptide-binding domain"/>
    <property type="match status" value="1"/>
</dbReference>
<dbReference type="RefSeq" id="WP_056997643.1">
    <property type="nucleotide sequence ID" value="NZ_CP014907.1"/>
</dbReference>
<dbReference type="KEGG" id="lle:AYR59_06095"/>
<dbReference type="NCBIfam" id="NF001130">
    <property type="entry name" value="PRK00139.2-4"/>
    <property type="match status" value="1"/>
</dbReference>
<keyword evidence="3 4" id="KW-0131">Cell cycle</keyword>
<accession>A0AB33BBM8</accession>
<proteinExistence type="inferred from homology"/>
<dbReference type="AlphaFoldDB" id="A0AB33BBM8"/>
<sequence>MSLNIDEIQILLQEHNLLKSSVSANQKKYSYISYDSRDVKNDTLFFCKGNFKPEYLEIAKASGATGVVAEKHLPASSGMDEYIVTDIQKALSLLSVAFYDYPQNDLFIIAVTGTKGKTTSSYLLRDAIDKASGNKTALFSTVNTVIGNKSGDTFKSQLTTPESLDVFRNMRRAVDNGMKILVMEVSSQAYLKNRVYGLKFNIGSFLNISPDHVGENEHPTFANYLHCKEQLLINSKVTIINAETKNLDDVYYAAKATCNPENVYLFARNGAKTEIPVTLDFVFDSKSDTLSDNEIYLKSLTKKGEKLNLDGNYRIGIPGDYNEANATDAIIAAGLAGFKRTDLLKGIADTKIPGRMEMYSSQDHGTVYVDYAHNYASTRALLGFLKRQNPNGRVVAVVGSPGNKGIDRREGFGKALNEEADVAYLTTDDPAYENPQKIAQEIDSYIDHDKVDVHFNLDREQAIKDAILSGKKEDIIVILGKGQDPYQKVKGIDIPYPTDSAIVKKIVESLNQDTKN</sequence>
<keyword evidence="3 4" id="KW-0132">Cell division</keyword>
<comment type="subcellular location">
    <subcellularLocation>
        <location evidence="3 4">Cytoplasm</location>
    </subcellularLocation>
</comment>
<dbReference type="Proteomes" id="UP000093346">
    <property type="component" value="Chromosome"/>
</dbReference>
<keyword evidence="3 4" id="KW-0133">Cell shape</keyword>
<comment type="function">
    <text evidence="3">Catalyzes the addition of L-lysine to the nucleotide precursor UDP-N-acetylmuramoyl-L-alanyl-D-glutamate (UMAG) in the biosynthesis of bacterial cell-wall peptidoglycan.</text>
</comment>
<keyword evidence="3" id="KW-0460">Magnesium</keyword>
<feature type="short sequence motif" description="L-lysine recognition motif" evidence="3">
    <location>
        <begin position="428"/>
        <end position="431"/>
    </location>
</feature>
<dbReference type="Gene3D" id="3.40.1390.10">
    <property type="entry name" value="MurE/MurF, N-terminal domain"/>
    <property type="match status" value="1"/>
</dbReference>
<keyword evidence="3" id="KW-0547">Nucleotide-binding</keyword>
<comment type="pathway">
    <text evidence="1 3 4">Cell wall biogenesis; peptidoglycan biosynthesis.</text>
</comment>
<evidence type="ECO:0000256" key="3">
    <source>
        <dbReference type="HAMAP-Rule" id="MF_00208"/>
    </source>
</evidence>
<evidence type="ECO:0000256" key="1">
    <source>
        <dbReference type="ARBA" id="ARBA00004752"/>
    </source>
</evidence>
<dbReference type="Pfam" id="PF02875">
    <property type="entry name" value="Mur_ligase_C"/>
    <property type="match status" value="1"/>
</dbReference>
<feature type="domain" description="Mur ligase central" evidence="6">
    <location>
        <begin position="111"/>
        <end position="333"/>
    </location>
</feature>
<evidence type="ECO:0000259" key="6">
    <source>
        <dbReference type="Pfam" id="PF08245"/>
    </source>
</evidence>
<gene>
    <name evidence="3" type="primary">murE</name>
    <name evidence="7" type="ORF">AYR59_06095</name>
</gene>
<comment type="cofactor">
    <cofactor evidence="3">
        <name>Mg(2+)</name>
        <dbReference type="ChEBI" id="CHEBI:18420"/>
    </cofactor>
</comment>
<dbReference type="EC" id="6.3.2.7" evidence="3"/>
<dbReference type="InterPro" id="IPR013221">
    <property type="entry name" value="Mur_ligase_cen"/>
</dbReference>
<dbReference type="Gene3D" id="3.90.190.20">
    <property type="entry name" value="Mur ligase, C-terminal domain"/>
    <property type="match status" value="1"/>
</dbReference>
<evidence type="ECO:0000313" key="8">
    <source>
        <dbReference type="Proteomes" id="UP000093346"/>
    </source>
</evidence>
<organism evidence="7 8">
    <name type="scientific">Fructilactobacillus lindneri</name>
    <dbReference type="NCBI Taxonomy" id="53444"/>
    <lineage>
        <taxon>Bacteria</taxon>
        <taxon>Bacillati</taxon>
        <taxon>Bacillota</taxon>
        <taxon>Bacilli</taxon>
        <taxon>Lactobacillales</taxon>
        <taxon>Lactobacillaceae</taxon>
        <taxon>Fructilactobacillus</taxon>
    </lineage>
</organism>
<keyword evidence="3 7" id="KW-0436">Ligase</keyword>
<dbReference type="SUPFAM" id="SSF53623">
    <property type="entry name" value="MurD-like peptide ligases, catalytic domain"/>
    <property type="match status" value="1"/>
</dbReference>
<keyword evidence="3 4" id="KW-0573">Peptidoglycan synthesis</keyword>
<keyword evidence="3 4" id="KW-0961">Cell wall biogenesis/degradation</keyword>
<dbReference type="GO" id="GO:0005737">
    <property type="term" value="C:cytoplasm"/>
    <property type="evidence" value="ECO:0007669"/>
    <property type="project" value="UniProtKB-SubCell"/>
</dbReference>
<dbReference type="SUPFAM" id="SSF63418">
    <property type="entry name" value="MurE/MurF N-terminal domain"/>
    <property type="match status" value="1"/>
</dbReference>
<dbReference type="NCBIfam" id="TIGR01085">
    <property type="entry name" value="murE"/>
    <property type="match status" value="1"/>
</dbReference>
<dbReference type="Gene3D" id="3.40.1190.10">
    <property type="entry name" value="Mur-like, catalytic domain"/>
    <property type="match status" value="1"/>
</dbReference>
<evidence type="ECO:0000313" key="7">
    <source>
        <dbReference type="EMBL" id="ANZ59617.1"/>
    </source>
</evidence>
<dbReference type="InterPro" id="IPR035911">
    <property type="entry name" value="MurE/MurF_N"/>
</dbReference>
<feature type="binding site" evidence="3">
    <location>
        <begin position="159"/>
        <end position="160"/>
    </location>
    <ligand>
        <name>UDP-N-acetyl-alpha-D-muramoyl-L-alanyl-D-glutamate</name>
        <dbReference type="ChEBI" id="CHEBI:83900"/>
    </ligand>
</feature>
<feature type="binding site" evidence="3">
    <location>
        <position position="36"/>
    </location>
    <ligand>
        <name>UDP-N-acetyl-alpha-D-muramoyl-L-alanyl-D-glutamate</name>
        <dbReference type="ChEBI" id="CHEBI:83900"/>
    </ligand>
</feature>
<dbReference type="GO" id="GO:0009252">
    <property type="term" value="P:peptidoglycan biosynthetic process"/>
    <property type="evidence" value="ECO:0007669"/>
    <property type="project" value="UniProtKB-UniRule"/>
</dbReference>
<feature type="domain" description="Mur ligase C-terminal" evidence="5">
    <location>
        <begin position="354"/>
        <end position="482"/>
    </location>
</feature>
<dbReference type="PANTHER" id="PTHR23135">
    <property type="entry name" value="MUR LIGASE FAMILY MEMBER"/>
    <property type="match status" value="1"/>
</dbReference>
<comment type="PTM">
    <text evidence="3">Carboxylation is probably crucial for Mg(2+) binding and, consequently, for the gamma-phosphate positioning of ATP.</text>
</comment>
<name>A0AB33BBM8_9LACO</name>
<dbReference type="GO" id="GO:0051301">
    <property type="term" value="P:cell division"/>
    <property type="evidence" value="ECO:0007669"/>
    <property type="project" value="UniProtKB-KW"/>
</dbReference>
<dbReference type="GO" id="GO:0047482">
    <property type="term" value="F:UDP-N-acetylmuramoyl-L-alanyl-D-glutamate-L-lysine ligase activity"/>
    <property type="evidence" value="ECO:0007669"/>
    <property type="project" value="UniProtKB-UniRule"/>
</dbReference>
<dbReference type="GO" id="GO:0008360">
    <property type="term" value="P:regulation of cell shape"/>
    <property type="evidence" value="ECO:0007669"/>
    <property type="project" value="UniProtKB-KW"/>
</dbReference>
<dbReference type="InterPro" id="IPR005761">
    <property type="entry name" value="UDP-N-AcMur-Glu-dNH2Pim_ligase"/>
</dbReference>